<organism evidence="1">
    <name type="scientific">Candidatus Methanophaga sp. ANME-1 ERB7</name>
    <dbReference type="NCBI Taxonomy" id="2759913"/>
    <lineage>
        <taxon>Archaea</taxon>
        <taxon>Methanobacteriati</taxon>
        <taxon>Methanobacteriota</taxon>
        <taxon>Stenosarchaea group</taxon>
        <taxon>Methanomicrobia</taxon>
        <taxon>Candidatus Methanophagales</taxon>
        <taxon>Candidatus Methanophagaceae</taxon>
        <taxon>Candidatus Methanophaga</taxon>
    </lineage>
</organism>
<gene>
    <name evidence="1" type="ORF">MCEIKFBD_00027</name>
</gene>
<sequence length="71" mass="8249">MARGRGFGRGFWSGFGPGRGMGMGNPYPFCRNFPWLPRRWWTGMYGAMAPAPGMYPMSYYGYPYSYGRWIR</sequence>
<accession>A0A7G9Z3Y2</accession>
<dbReference type="AlphaFoldDB" id="A0A7G9Z3Y2"/>
<dbReference type="EMBL" id="MT631599">
    <property type="protein sequence ID" value="QNO54966.1"/>
    <property type="molecule type" value="Genomic_DNA"/>
</dbReference>
<evidence type="ECO:0000313" key="1">
    <source>
        <dbReference type="EMBL" id="QNO54966.1"/>
    </source>
</evidence>
<protein>
    <submittedName>
        <fullName evidence="1">Uncharacterized protein</fullName>
    </submittedName>
</protein>
<name>A0A7G9Z3Y2_9EURY</name>
<proteinExistence type="predicted"/>
<reference evidence="1" key="1">
    <citation type="submission" date="2020-06" db="EMBL/GenBank/DDBJ databases">
        <title>Unique genomic features of the anaerobic methanotrophic archaea.</title>
        <authorList>
            <person name="Chadwick G.L."/>
            <person name="Skennerton C.T."/>
            <person name="Laso-Perez R."/>
            <person name="Leu A.O."/>
            <person name="Speth D.R."/>
            <person name="Yu H."/>
            <person name="Morgan-Lang C."/>
            <person name="Hatzenpichler R."/>
            <person name="Goudeau D."/>
            <person name="Malmstrom R."/>
            <person name="Brazelton W.J."/>
            <person name="Woyke T."/>
            <person name="Hallam S.J."/>
            <person name="Tyson G.W."/>
            <person name="Wegener G."/>
            <person name="Boetius A."/>
            <person name="Orphan V."/>
        </authorList>
    </citation>
    <scope>NUCLEOTIDE SEQUENCE</scope>
</reference>